<organism evidence="1 2">
    <name type="scientific">Vespula squamosa</name>
    <name type="common">Southern yellow jacket</name>
    <name type="synonym">Wasp</name>
    <dbReference type="NCBI Taxonomy" id="30214"/>
    <lineage>
        <taxon>Eukaryota</taxon>
        <taxon>Metazoa</taxon>
        <taxon>Ecdysozoa</taxon>
        <taxon>Arthropoda</taxon>
        <taxon>Hexapoda</taxon>
        <taxon>Insecta</taxon>
        <taxon>Pterygota</taxon>
        <taxon>Neoptera</taxon>
        <taxon>Endopterygota</taxon>
        <taxon>Hymenoptera</taxon>
        <taxon>Apocrita</taxon>
        <taxon>Aculeata</taxon>
        <taxon>Vespoidea</taxon>
        <taxon>Vespidae</taxon>
        <taxon>Vespinae</taxon>
        <taxon>Vespula</taxon>
    </lineage>
</organism>
<protein>
    <submittedName>
        <fullName evidence="1">Uncharacterized protein</fullName>
    </submittedName>
</protein>
<name>A0ABD2B7S8_VESSQ</name>
<gene>
    <name evidence="1" type="ORF">V1478_006402</name>
</gene>
<dbReference type="Proteomes" id="UP001607302">
    <property type="component" value="Unassembled WGS sequence"/>
</dbReference>
<dbReference type="EMBL" id="JAUDFV010000132">
    <property type="protein sequence ID" value="KAL2728770.1"/>
    <property type="molecule type" value="Genomic_DNA"/>
</dbReference>
<evidence type="ECO:0000313" key="1">
    <source>
        <dbReference type="EMBL" id="KAL2728770.1"/>
    </source>
</evidence>
<sequence length="74" mass="8571">MLTIIGSIRIFKAREGQQHRVRFFYVRVGKALSRIVGFGGQNIVDIFIYKNAIGNSKYKNLLVEHPKLEENYSK</sequence>
<keyword evidence="2" id="KW-1185">Reference proteome</keyword>
<proteinExistence type="predicted"/>
<reference evidence="1 2" key="1">
    <citation type="journal article" date="2024" name="Ann. Entomol. Soc. Am.">
        <title>Genomic analyses of the southern and eastern yellowjacket wasps (Hymenoptera: Vespidae) reveal evolutionary signatures of social life.</title>
        <authorList>
            <person name="Catto M.A."/>
            <person name="Caine P.B."/>
            <person name="Orr S.E."/>
            <person name="Hunt B.G."/>
            <person name="Goodisman M.A.D."/>
        </authorList>
    </citation>
    <scope>NUCLEOTIDE SEQUENCE [LARGE SCALE GENOMIC DNA]</scope>
    <source>
        <strain evidence="1">233</strain>
        <tissue evidence="1">Head and thorax</tissue>
    </source>
</reference>
<feature type="non-terminal residue" evidence="1">
    <location>
        <position position="74"/>
    </location>
</feature>
<comment type="caution">
    <text evidence="1">The sequence shown here is derived from an EMBL/GenBank/DDBJ whole genome shotgun (WGS) entry which is preliminary data.</text>
</comment>
<accession>A0ABD2B7S8</accession>
<dbReference type="AlphaFoldDB" id="A0ABD2B7S8"/>
<evidence type="ECO:0000313" key="2">
    <source>
        <dbReference type="Proteomes" id="UP001607302"/>
    </source>
</evidence>